<dbReference type="InterPro" id="IPR036866">
    <property type="entry name" value="RibonucZ/Hydroxyglut_hydro"/>
</dbReference>
<dbReference type="InterPro" id="IPR001279">
    <property type="entry name" value="Metallo-B-lactamas"/>
</dbReference>
<dbReference type="EMBL" id="FZNQ01000023">
    <property type="protein sequence ID" value="SNR62244.1"/>
    <property type="molecule type" value="Genomic_DNA"/>
</dbReference>
<dbReference type="AlphaFoldDB" id="A0A238XV90"/>
<evidence type="ECO:0000313" key="2">
    <source>
        <dbReference type="EMBL" id="SNR62244.1"/>
    </source>
</evidence>
<keyword evidence="3" id="KW-1185">Reference proteome</keyword>
<organism evidence="2 3">
    <name type="scientific">Halorubrum vacuolatum</name>
    <name type="common">Natronobacterium vacuolatum</name>
    <dbReference type="NCBI Taxonomy" id="63740"/>
    <lineage>
        <taxon>Archaea</taxon>
        <taxon>Methanobacteriati</taxon>
        <taxon>Methanobacteriota</taxon>
        <taxon>Stenosarchaea group</taxon>
        <taxon>Halobacteria</taxon>
        <taxon>Halobacteriales</taxon>
        <taxon>Haloferacaceae</taxon>
        <taxon>Halorubrum</taxon>
    </lineage>
</organism>
<dbReference type="Proteomes" id="UP000198397">
    <property type="component" value="Unassembled WGS sequence"/>
</dbReference>
<dbReference type="Pfam" id="PF00753">
    <property type="entry name" value="Lactamase_B"/>
    <property type="match status" value="1"/>
</dbReference>
<dbReference type="PANTHER" id="PTHR23131">
    <property type="entry name" value="ENDORIBONUCLEASE LACTB2"/>
    <property type="match status" value="1"/>
</dbReference>
<protein>
    <submittedName>
        <fullName evidence="2">Glyoxylase, beta-lactamase superfamily II</fullName>
    </submittedName>
</protein>
<dbReference type="PANTHER" id="PTHR23131:SF0">
    <property type="entry name" value="ENDORIBONUCLEASE LACTB2"/>
    <property type="match status" value="1"/>
</dbReference>
<evidence type="ECO:0000313" key="3">
    <source>
        <dbReference type="Proteomes" id="UP000198397"/>
    </source>
</evidence>
<sequence length="286" mass="29757">MGRPAGGPESAVVRRIPVPVETTAPGGTTNAYVIDVPGGDADRTRILVDPGARSDALDAAVLGLDESSDPMTGVDSIAVTHTHPDHVGAADAYAEATGATVLAHADHVERFRSATGVDPEATIADGDTIGSTNVEVLETPGHAPDGLSFRVPGREQAGGDSILIGDLAVETGSVAVAVPDGDLRAYLASLERLRESGASRLWPGHGPVITDPAATCTRLIEHRLERERRILDAIDAGASDVEGVLEAAYRRDLSGVEGLARRTVLAHLGKLVADGRIDRSWIEDAR</sequence>
<dbReference type="Gene3D" id="1.10.10.10">
    <property type="entry name" value="Winged helix-like DNA-binding domain superfamily/Winged helix DNA-binding domain"/>
    <property type="match status" value="1"/>
</dbReference>
<reference evidence="2 3" key="1">
    <citation type="submission" date="2017-06" db="EMBL/GenBank/DDBJ databases">
        <authorList>
            <person name="Kim H.J."/>
            <person name="Triplett B.A."/>
        </authorList>
    </citation>
    <scope>NUCLEOTIDE SEQUENCE [LARGE SCALE GENOMIC DNA]</scope>
    <source>
        <strain evidence="2 3">DSM 8800</strain>
    </source>
</reference>
<dbReference type="InterPro" id="IPR050662">
    <property type="entry name" value="Sec-metab_biosynth-thioest"/>
</dbReference>
<dbReference type="SMART" id="SM00849">
    <property type="entry name" value="Lactamase_B"/>
    <property type="match status" value="1"/>
</dbReference>
<dbReference type="RefSeq" id="WP_089385755.1">
    <property type="nucleotide sequence ID" value="NZ_FZNQ01000023.1"/>
</dbReference>
<proteinExistence type="predicted"/>
<gene>
    <name evidence="2" type="ORF">SAMN06264855_12317</name>
</gene>
<evidence type="ECO:0000259" key="1">
    <source>
        <dbReference type="SMART" id="SM00849"/>
    </source>
</evidence>
<dbReference type="OrthoDB" id="6433at2157"/>
<dbReference type="SUPFAM" id="SSF56281">
    <property type="entry name" value="Metallo-hydrolase/oxidoreductase"/>
    <property type="match status" value="1"/>
</dbReference>
<feature type="domain" description="Metallo-beta-lactamase" evidence="1">
    <location>
        <begin position="28"/>
        <end position="205"/>
    </location>
</feature>
<accession>A0A238XV90</accession>
<name>A0A238XV90_HALVU</name>
<dbReference type="InterPro" id="IPR036388">
    <property type="entry name" value="WH-like_DNA-bd_sf"/>
</dbReference>
<dbReference type="Gene3D" id="3.60.15.10">
    <property type="entry name" value="Ribonuclease Z/Hydroxyacylglutathione hydrolase-like"/>
    <property type="match status" value="1"/>
</dbReference>